<evidence type="ECO:0000313" key="2">
    <source>
        <dbReference type="EMBL" id="MBB5836328.1"/>
    </source>
</evidence>
<evidence type="ECO:0000256" key="1">
    <source>
        <dbReference type="SAM" id="MobiDB-lite"/>
    </source>
</evidence>
<dbReference type="Proteomes" id="UP000549971">
    <property type="component" value="Unassembled WGS sequence"/>
</dbReference>
<proteinExistence type="predicted"/>
<dbReference type="EMBL" id="JACHMY010000001">
    <property type="protein sequence ID" value="MBB5836328.1"/>
    <property type="molecule type" value="Genomic_DNA"/>
</dbReference>
<sequence length="73" mass="8236">MDNPEAKVRRRVRVWFGEHVIADYCAEPLLADRYAKAMARRFAGLRVTNEALSGDGPSSRPLPNERLWGLGPQ</sequence>
<accession>A0A7W9MUT9</accession>
<reference evidence="2 3" key="1">
    <citation type="submission" date="2020-08" db="EMBL/GenBank/DDBJ databases">
        <title>Sequencing the genomes of 1000 actinobacteria strains.</title>
        <authorList>
            <person name="Klenk H.-P."/>
        </authorList>
    </citation>
    <scope>NUCLEOTIDE SEQUENCE [LARGE SCALE GENOMIC DNA]</scope>
    <source>
        <strain evidence="2 3">DSM 28967</strain>
    </source>
</reference>
<feature type="region of interest" description="Disordered" evidence="1">
    <location>
        <begin position="50"/>
        <end position="73"/>
    </location>
</feature>
<dbReference type="RefSeq" id="WP_238356063.1">
    <property type="nucleotide sequence ID" value="NZ_JACHMY010000001.1"/>
</dbReference>
<protein>
    <submittedName>
        <fullName evidence="2">Uncharacterized protein</fullName>
    </submittedName>
</protein>
<keyword evidence="3" id="KW-1185">Reference proteome</keyword>
<comment type="caution">
    <text evidence="2">The sequence shown here is derived from an EMBL/GenBank/DDBJ whole genome shotgun (WGS) entry which is preliminary data.</text>
</comment>
<organism evidence="2 3">
    <name type="scientific">Kribbella italica</name>
    <dbReference type="NCBI Taxonomy" id="1540520"/>
    <lineage>
        <taxon>Bacteria</taxon>
        <taxon>Bacillati</taxon>
        <taxon>Actinomycetota</taxon>
        <taxon>Actinomycetes</taxon>
        <taxon>Propionibacteriales</taxon>
        <taxon>Kribbellaceae</taxon>
        <taxon>Kribbella</taxon>
    </lineage>
</organism>
<gene>
    <name evidence="2" type="ORF">HDA39_003062</name>
</gene>
<dbReference type="AlphaFoldDB" id="A0A7W9MUT9"/>
<name>A0A7W9MUT9_9ACTN</name>
<evidence type="ECO:0000313" key="3">
    <source>
        <dbReference type="Proteomes" id="UP000549971"/>
    </source>
</evidence>